<name>A0ABP0KTZ6_9DINO</name>
<protein>
    <recommendedName>
        <fullName evidence="4">Protein arginine N-methyltransferase 7</fullName>
    </recommendedName>
</protein>
<gene>
    <name evidence="2" type="ORF">CCMP2556_LOCUS17852</name>
</gene>
<dbReference type="Gene3D" id="2.70.160.11">
    <property type="entry name" value="Hnrnp arginine n-methyltransferase1"/>
    <property type="match status" value="1"/>
</dbReference>
<evidence type="ECO:0000256" key="1">
    <source>
        <dbReference type="ARBA" id="ARBA00022691"/>
    </source>
</evidence>
<dbReference type="CDD" id="cd02440">
    <property type="entry name" value="AdoMet_MTases"/>
    <property type="match status" value="1"/>
</dbReference>
<sequence length="397" mass="42895">MAWTSGADDELLHGSTSYLSMLHDKGRNAAYDAALRAVGRAPELVLDLGAGTGLLAALACQAHPSCRAVACEVYERCAHVAGLVLKENGLQERVKVVNKVASDLEVGEDLPRKADLCIFELFDSQLLGESILPILRDAQAQRVTGARLTVTSGPALLAADVPELRGAAWPLMLGQLGLGEGRWVFTQLSNAWEAFDIDFAHLPSTPQARATQVKVHSGGEAHAVAWWWELDLGGASHSSWTEAATAADASQAARHHWRPCLSFLPGRAVEGRSEVSITAAFDEEGVWFAWGEGCPPRWLEGVTHIPPERERLLLAAPGGAFRRGLRALAELASWSPEPVLLLPAEDLLCLDTFAQVLEAREGSEGPKPWHGCGAPTDGLQASMRWILLRWRVVLPRC</sequence>
<organism evidence="2 3">
    <name type="scientific">Durusdinium trenchii</name>
    <dbReference type="NCBI Taxonomy" id="1381693"/>
    <lineage>
        <taxon>Eukaryota</taxon>
        <taxon>Sar</taxon>
        <taxon>Alveolata</taxon>
        <taxon>Dinophyceae</taxon>
        <taxon>Suessiales</taxon>
        <taxon>Symbiodiniaceae</taxon>
        <taxon>Durusdinium</taxon>
    </lineage>
</organism>
<keyword evidence="1" id="KW-0949">S-adenosyl-L-methionine</keyword>
<accession>A0ABP0KTZ6</accession>
<evidence type="ECO:0000313" key="2">
    <source>
        <dbReference type="EMBL" id="CAK9030387.1"/>
    </source>
</evidence>
<dbReference type="InterPro" id="IPR029063">
    <property type="entry name" value="SAM-dependent_MTases_sf"/>
</dbReference>
<dbReference type="EMBL" id="CAXAMN010010001">
    <property type="protein sequence ID" value="CAK9030387.1"/>
    <property type="molecule type" value="Genomic_DNA"/>
</dbReference>
<dbReference type="Gene3D" id="3.40.50.150">
    <property type="entry name" value="Vaccinia Virus protein VP39"/>
    <property type="match status" value="1"/>
</dbReference>
<keyword evidence="3" id="KW-1185">Reference proteome</keyword>
<dbReference type="Proteomes" id="UP001642484">
    <property type="component" value="Unassembled WGS sequence"/>
</dbReference>
<dbReference type="PANTHER" id="PTHR11006">
    <property type="entry name" value="PROTEIN ARGININE N-METHYLTRANSFERASE"/>
    <property type="match status" value="1"/>
</dbReference>
<dbReference type="PANTHER" id="PTHR11006:SF4">
    <property type="entry name" value="PROTEIN ARGININE N-METHYLTRANSFERASE 7"/>
    <property type="match status" value="1"/>
</dbReference>
<dbReference type="SUPFAM" id="SSF53335">
    <property type="entry name" value="S-adenosyl-L-methionine-dependent methyltransferases"/>
    <property type="match status" value="1"/>
</dbReference>
<evidence type="ECO:0008006" key="4">
    <source>
        <dbReference type="Google" id="ProtNLM"/>
    </source>
</evidence>
<proteinExistence type="predicted"/>
<evidence type="ECO:0000313" key="3">
    <source>
        <dbReference type="Proteomes" id="UP001642484"/>
    </source>
</evidence>
<reference evidence="2 3" key="1">
    <citation type="submission" date="2024-02" db="EMBL/GenBank/DDBJ databases">
        <authorList>
            <person name="Chen Y."/>
            <person name="Shah S."/>
            <person name="Dougan E. K."/>
            <person name="Thang M."/>
            <person name="Chan C."/>
        </authorList>
    </citation>
    <scope>NUCLEOTIDE SEQUENCE [LARGE SCALE GENOMIC DNA]</scope>
</reference>
<comment type="caution">
    <text evidence="2">The sequence shown here is derived from an EMBL/GenBank/DDBJ whole genome shotgun (WGS) entry which is preliminary data.</text>
</comment>
<dbReference type="InterPro" id="IPR025799">
    <property type="entry name" value="Arg_MeTrfase"/>
</dbReference>